<keyword evidence="1" id="KW-1133">Transmembrane helix</keyword>
<reference evidence="2 3" key="2">
    <citation type="submission" date="2018-10" db="EMBL/GenBank/DDBJ databases">
        <authorList>
            <consortium name="Pathogen Informatics"/>
        </authorList>
    </citation>
    <scope>NUCLEOTIDE SEQUENCE [LARGE SCALE GENOMIC DNA]</scope>
</reference>
<feature type="transmembrane region" description="Helical" evidence="1">
    <location>
        <begin position="60"/>
        <end position="86"/>
    </location>
</feature>
<dbReference type="Proteomes" id="UP000274131">
    <property type="component" value="Unassembled WGS sequence"/>
</dbReference>
<organism evidence="4">
    <name type="scientific">Enterobius vermicularis</name>
    <name type="common">Human pinworm</name>
    <dbReference type="NCBI Taxonomy" id="51028"/>
    <lineage>
        <taxon>Eukaryota</taxon>
        <taxon>Metazoa</taxon>
        <taxon>Ecdysozoa</taxon>
        <taxon>Nematoda</taxon>
        <taxon>Chromadorea</taxon>
        <taxon>Rhabditida</taxon>
        <taxon>Spirurina</taxon>
        <taxon>Oxyuridomorpha</taxon>
        <taxon>Oxyuroidea</taxon>
        <taxon>Oxyuridae</taxon>
        <taxon>Enterobius</taxon>
    </lineage>
</organism>
<evidence type="ECO:0000313" key="2">
    <source>
        <dbReference type="EMBL" id="VDD94699.1"/>
    </source>
</evidence>
<evidence type="ECO:0000313" key="4">
    <source>
        <dbReference type="WBParaSite" id="EVEC_0001009301-mRNA-1"/>
    </source>
</evidence>
<keyword evidence="3" id="KW-1185">Reference proteome</keyword>
<gene>
    <name evidence="2" type="ORF">EVEC_LOCUS9450</name>
</gene>
<evidence type="ECO:0000256" key="1">
    <source>
        <dbReference type="SAM" id="Phobius"/>
    </source>
</evidence>
<dbReference type="EMBL" id="UXUI01010060">
    <property type="protein sequence ID" value="VDD94699.1"/>
    <property type="molecule type" value="Genomic_DNA"/>
</dbReference>
<name>A0A0N4VH04_ENTVE</name>
<dbReference type="AlphaFoldDB" id="A0A0N4VH04"/>
<reference evidence="4" key="1">
    <citation type="submission" date="2017-02" db="UniProtKB">
        <authorList>
            <consortium name="WormBaseParasite"/>
        </authorList>
    </citation>
    <scope>IDENTIFICATION</scope>
</reference>
<keyword evidence="1" id="KW-0812">Transmembrane</keyword>
<dbReference type="WBParaSite" id="EVEC_0001009301-mRNA-1">
    <property type="protein sequence ID" value="EVEC_0001009301-mRNA-1"/>
    <property type="gene ID" value="EVEC_0001009301"/>
</dbReference>
<keyword evidence="1" id="KW-0472">Membrane</keyword>
<sequence>MILVPSAAAAAAATAAATAAAPADANQIYCFFSVLFFKWRIRYYYISESPPQPLLSANTAAAIATITAATIAAVICLLIIAVNLALSHATAAQTAQRDWGE</sequence>
<protein>
    <submittedName>
        <fullName evidence="4">Col_cuticle_N domain-containing protein</fullName>
    </submittedName>
</protein>
<accession>A0A0N4VH04</accession>
<evidence type="ECO:0000313" key="3">
    <source>
        <dbReference type="Proteomes" id="UP000274131"/>
    </source>
</evidence>
<proteinExistence type="predicted"/>